<evidence type="ECO:0008006" key="3">
    <source>
        <dbReference type="Google" id="ProtNLM"/>
    </source>
</evidence>
<dbReference type="Proteomes" id="UP001152747">
    <property type="component" value="Unassembled WGS sequence"/>
</dbReference>
<dbReference type="AlphaFoldDB" id="A0A9P1MZ28"/>
<comment type="caution">
    <text evidence="1">The sequence shown here is derived from an EMBL/GenBank/DDBJ whole genome shotgun (WGS) entry which is preliminary data.</text>
</comment>
<gene>
    <name evidence="1" type="ORF">CAMP_LOCUS7589</name>
</gene>
<accession>A0A9P1MZ28</accession>
<evidence type="ECO:0000313" key="2">
    <source>
        <dbReference type="Proteomes" id="UP001152747"/>
    </source>
</evidence>
<evidence type="ECO:0000313" key="1">
    <source>
        <dbReference type="EMBL" id="CAI5444952.1"/>
    </source>
</evidence>
<keyword evidence="2" id="KW-1185">Reference proteome</keyword>
<dbReference type="OrthoDB" id="10262892at2759"/>
<organism evidence="1 2">
    <name type="scientific">Caenorhabditis angaria</name>
    <dbReference type="NCBI Taxonomy" id="860376"/>
    <lineage>
        <taxon>Eukaryota</taxon>
        <taxon>Metazoa</taxon>
        <taxon>Ecdysozoa</taxon>
        <taxon>Nematoda</taxon>
        <taxon>Chromadorea</taxon>
        <taxon>Rhabditida</taxon>
        <taxon>Rhabditina</taxon>
        <taxon>Rhabditomorpha</taxon>
        <taxon>Rhabditoidea</taxon>
        <taxon>Rhabditidae</taxon>
        <taxon>Peloderinae</taxon>
        <taxon>Caenorhabditis</taxon>
    </lineage>
</organism>
<protein>
    <recommendedName>
        <fullName evidence="3">COMM domain-containing protein</fullName>
    </recommendedName>
</protein>
<name>A0A9P1MZ28_9PELO</name>
<dbReference type="EMBL" id="CANHGI010000003">
    <property type="protein sequence ID" value="CAI5444952.1"/>
    <property type="molecule type" value="Genomic_DNA"/>
</dbReference>
<reference evidence="1" key="1">
    <citation type="submission" date="2022-11" db="EMBL/GenBank/DDBJ databases">
        <authorList>
            <person name="Kikuchi T."/>
        </authorList>
    </citation>
    <scope>NUCLEOTIDE SEQUENCE</scope>
    <source>
        <strain evidence="1">PS1010</strain>
    </source>
</reference>
<sequence>MQLENALKILKNVEKLSEDEVEKYVKMLVTKIEDKIENRELAEAIWSIFIFAAREPQKSTQIFPPNFDFLSRIFEKYQKNLLETLQTMNWEYPEIVDFSWQIAKSEKCSIFGGQPMAYAPLTTTVTLETLEAGHLESQKNAVKLSFDEMQLTDFLWKLKEAENFAQNILE</sequence>
<proteinExistence type="predicted"/>